<dbReference type="EMBL" id="JAHMHR010000124">
    <property type="protein sequence ID" value="KAK1656732.1"/>
    <property type="molecule type" value="Genomic_DNA"/>
</dbReference>
<dbReference type="RefSeq" id="XP_060421496.1">
    <property type="nucleotide sequence ID" value="XM_060573246.1"/>
</dbReference>
<evidence type="ECO:0000256" key="1">
    <source>
        <dbReference type="SAM" id="MobiDB-lite"/>
    </source>
</evidence>
<gene>
    <name evidence="2" type="ORF">BDP55DRAFT_639368</name>
</gene>
<name>A0AAJ0EMM6_9PEZI</name>
<evidence type="ECO:0000313" key="3">
    <source>
        <dbReference type="Proteomes" id="UP001224890"/>
    </source>
</evidence>
<feature type="region of interest" description="Disordered" evidence="1">
    <location>
        <begin position="169"/>
        <end position="189"/>
    </location>
</feature>
<feature type="compositionally biased region" description="Basic and acidic residues" evidence="1">
    <location>
        <begin position="169"/>
        <end position="183"/>
    </location>
</feature>
<proteinExistence type="predicted"/>
<feature type="region of interest" description="Disordered" evidence="1">
    <location>
        <begin position="243"/>
        <end position="276"/>
    </location>
</feature>
<dbReference type="GeneID" id="85457772"/>
<organism evidence="2 3">
    <name type="scientific">Colletotrichum godetiae</name>
    <dbReference type="NCBI Taxonomy" id="1209918"/>
    <lineage>
        <taxon>Eukaryota</taxon>
        <taxon>Fungi</taxon>
        <taxon>Dikarya</taxon>
        <taxon>Ascomycota</taxon>
        <taxon>Pezizomycotina</taxon>
        <taxon>Sordariomycetes</taxon>
        <taxon>Hypocreomycetidae</taxon>
        <taxon>Glomerellales</taxon>
        <taxon>Glomerellaceae</taxon>
        <taxon>Colletotrichum</taxon>
        <taxon>Colletotrichum acutatum species complex</taxon>
    </lineage>
</organism>
<dbReference type="AlphaFoldDB" id="A0AAJ0EMM6"/>
<accession>A0AAJ0EMM6</accession>
<dbReference type="Proteomes" id="UP001224890">
    <property type="component" value="Unassembled WGS sequence"/>
</dbReference>
<feature type="compositionally biased region" description="Basic and acidic residues" evidence="1">
    <location>
        <begin position="255"/>
        <end position="268"/>
    </location>
</feature>
<sequence>MCFSKRSFVSIVYPQYFDVVLCSDSVPFDDEVGQICRQPPVVREVDDGRLVCLERRPASPLPFECSIDDVLDALTVFFSRLAGDPRRIVVDEGERAPVLVDLVPYEVGVEEEGRAQVTVDACRSMGAEGVNPSHQLLRDAPRSESLKCTPAVVLAPALVHSLNDRKALTDKSRQNDHDVERTSWKGHHRRRGLLADKDAGDCSATQQDPFCATGWPKHCTYCPPFERLNAHLTNHINQRHLEPDKKCRGVGQASAEERADREQERAEATEQQTQPTSLNEYIPACHSLASARLTVETDQHRIRHPLLHFPADRRCSESISFLSGRGSRIAKRKITDEKALECFLQYSVEGPVKAIMDELKKVKEVQKAFDLVNGLVFENHPHALSDAAAEVVERNLPSTPISTRHNRKVDFQQSRAASSLMLYIPEYKSPRQLPAQHLRSMNALEEVLTQTRGSGITRRGSPQPPSHTDLSYMIEDWLEHGLLTTGEAIVCVRLEWRESETLSFHLAEPSAEVEAYLKHADLRTAVAQYLAFGLIALGVPGERHECRHPP</sequence>
<protein>
    <submittedName>
        <fullName evidence="2">Uncharacterized protein</fullName>
    </submittedName>
</protein>
<reference evidence="2" key="1">
    <citation type="submission" date="2021-06" db="EMBL/GenBank/DDBJ databases">
        <title>Comparative genomics, transcriptomics and evolutionary studies reveal genomic signatures of adaptation to plant cell wall in hemibiotrophic fungi.</title>
        <authorList>
            <consortium name="DOE Joint Genome Institute"/>
            <person name="Baroncelli R."/>
            <person name="Diaz J.F."/>
            <person name="Benocci T."/>
            <person name="Peng M."/>
            <person name="Battaglia E."/>
            <person name="Haridas S."/>
            <person name="Andreopoulos W."/>
            <person name="Labutti K."/>
            <person name="Pangilinan J."/>
            <person name="Floch G.L."/>
            <person name="Makela M.R."/>
            <person name="Henrissat B."/>
            <person name="Grigoriev I.V."/>
            <person name="Crouch J.A."/>
            <person name="De Vries R.P."/>
            <person name="Sukno S.A."/>
            <person name="Thon M.R."/>
        </authorList>
    </citation>
    <scope>NUCLEOTIDE SEQUENCE</scope>
    <source>
        <strain evidence="2">CBS 193.32</strain>
    </source>
</reference>
<evidence type="ECO:0000313" key="2">
    <source>
        <dbReference type="EMBL" id="KAK1656732.1"/>
    </source>
</evidence>
<comment type="caution">
    <text evidence="2">The sequence shown here is derived from an EMBL/GenBank/DDBJ whole genome shotgun (WGS) entry which is preliminary data.</text>
</comment>
<keyword evidence="3" id="KW-1185">Reference proteome</keyword>